<sequence>MVLPEGLWSVDMVECPEGERTVQVVVGWSVHLVNSPSVWRPTTGPYEGSVRQTVDGCGERYVRPVDFCWMRVEDKTAQMLLGPRAECQIHARQAMAASTTVVTTTSSSPVKYASISSPFSPDIFPESSPDSPAEERPEGGLRVADGSVGPYFAGNNSTTPTRQKERNWLKTSLPVFALPHGIPLKLRNYLASVRPWLFATSIWPALLGCVLACTREGRLGISPGLLSILTVVTVHSAGNVVNTYFDYVKGFDRKTSDDRTVVDRLLSPDEVATLAVALYTLGCLGFLLLLLVSPAAPSHLALLFFGGISGSFLYTGGSGLKYIACGDLLVFVIFGPVSTLFSFLAVAGKFSAVPCWYSIPLAVNAVANMHCRDAVVVDDRVGGAVTLAMLLGRTRSFVLFVFLLYFPFLVTVVMASSRSRAFLLPLLSVWLARPLGAKMQAALTVPADRWRNSLADLPQQTAKANALFGVLYIISLRRRYPNLRENLIFFLSAAYCLQHSTTPFFSGNLIPAHVKGIFWGFLIDPNVIHRASPCLARVRNPQPKVVQKFHHHSIDWTDTPFLAETTSGIPEYFCARARSGWLRILPSTIAFLPQGAETTECNLERIDLSRQSQREASITIAQISLFSIHQKTSPVVVSLKLPTNPRHEFSRADEIEPVPSTKIDLPYNSGTWIFLIDTVDPVLSVSVPRPRPTDLSTKPLRRGISKQVFH</sequence>
<dbReference type="InterPro" id="IPR044878">
    <property type="entry name" value="UbiA_sf"/>
</dbReference>
<dbReference type="InterPro" id="IPR026046">
    <property type="entry name" value="UBIAD1"/>
</dbReference>
<evidence type="ECO:0000256" key="9">
    <source>
        <dbReference type="ARBA" id="ARBA00023136"/>
    </source>
</evidence>
<keyword evidence="6" id="KW-0808">Transferase</keyword>
<feature type="transmembrane region" description="Helical" evidence="11">
    <location>
        <begin position="299"/>
        <end position="316"/>
    </location>
</feature>
<evidence type="ECO:0000313" key="13">
    <source>
        <dbReference type="Proteomes" id="UP000192578"/>
    </source>
</evidence>
<feature type="transmembrane region" description="Helical" evidence="11">
    <location>
        <begin position="225"/>
        <end position="245"/>
    </location>
</feature>
<dbReference type="Gene3D" id="1.10.357.140">
    <property type="entry name" value="UbiA prenyltransferase"/>
    <property type="match status" value="1"/>
</dbReference>
<dbReference type="PANTHER" id="PTHR13929:SF0">
    <property type="entry name" value="UBIA PRENYLTRANSFERASE DOMAIN-CONTAINING PROTEIN 1"/>
    <property type="match status" value="1"/>
</dbReference>
<feature type="transmembrane region" description="Helical" evidence="11">
    <location>
        <begin position="195"/>
        <end position="213"/>
    </location>
</feature>
<evidence type="ECO:0000313" key="12">
    <source>
        <dbReference type="EMBL" id="OQV21095.1"/>
    </source>
</evidence>
<dbReference type="UniPathway" id="UPA00079"/>
<feature type="transmembrane region" description="Helical" evidence="11">
    <location>
        <begin position="328"/>
        <end position="347"/>
    </location>
</feature>
<comment type="subcellular location">
    <subcellularLocation>
        <location evidence="1">Membrane</location>
        <topology evidence="1">Multi-pass membrane protein</topology>
    </subcellularLocation>
</comment>
<accession>A0A1W0X0W8</accession>
<proteinExistence type="inferred from homology"/>
<evidence type="ECO:0000256" key="2">
    <source>
        <dbReference type="ARBA" id="ARBA00004863"/>
    </source>
</evidence>
<feature type="transmembrane region" description="Helical" evidence="11">
    <location>
        <begin position="397"/>
        <end position="416"/>
    </location>
</feature>
<name>A0A1W0X0W8_HYPEX</name>
<keyword evidence="8 11" id="KW-1133">Transmembrane helix</keyword>
<dbReference type="EMBL" id="MTYJ01000025">
    <property type="protein sequence ID" value="OQV21095.1"/>
    <property type="molecule type" value="Genomic_DNA"/>
</dbReference>
<dbReference type="Proteomes" id="UP000192578">
    <property type="component" value="Unassembled WGS sequence"/>
</dbReference>
<dbReference type="GO" id="GO:0000139">
    <property type="term" value="C:Golgi membrane"/>
    <property type="evidence" value="ECO:0007669"/>
    <property type="project" value="TreeGrafter"/>
</dbReference>
<dbReference type="PANTHER" id="PTHR13929">
    <property type="entry name" value="1,4-DIHYDROXY-2-NAPHTHOATE OCTAPRENYLTRANSFERASE"/>
    <property type="match status" value="1"/>
</dbReference>
<dbReference type="GO" id="GO:0009234">
    <property type="term" value="P:menaquinone biosynthetic process"/>
    <property type="evidence" value="ECO:0007669"/>
    <property type="project" value="UniProtKB-UniPathway"/>
</dbReference>
<keyword evidence="13" id="KW-1185">Reference proteome</keyword>
<keyword evidence="4" id="KW-0474">Menaquinone biosynthesis</keyword>
<evidence type="ECO:0000256" key="6">
    <source>
        <dbReference type="ARBA" id="ARBA00022679"/>
    </source>
</evidence>
<evidence type="ECO:0000256" key="8">
    <source>
        <dbReference type="ARBA" id="ARBA00022989"/>
    </source>
</evidence>
<dbReference type="AlphaFoldDB" id="A0A1W0X0W8"/>
<organism evidence="12 13">
    <name type="scientific">Hypsibius exemplaris</name>
    <name type="common">Freshwater tardigrade</name>
    <dbReference type="NCBI Taxonomy" id="2072580"/>
    <lineage>
        <taxon>Eukaryota</taxon>
        <taxon>Metazoa</taxon>
        <taxon>Ecdysozoa</taxon>
        <taxon>Tardigrada</taxon>
        <taxon>Eutardigrada</taxon>
        <taxon>Parachela</taxon>
        <taxon>Hypsibioidea</taxon>
        <taxon>Hypsibiidae</taxon>
        <taxon>Hypsibius</taxon>
    </lineage>
</organism>
<keyword evidence="7 11" id="KW-0812">Transmembrane</keyword>
<protein>
    <submittedName>
        <fullName evidence="12">UbiA prenyltransferase domain-containing protein 1-like protein</fullName>
    </submittedName>
</protein>
<dbReference type="OrthoDB" id="203513at2759"/>
<dbReference type="InterPro" id="IPR000537">
    <property type="entry name" value="UbiA_prenyltransferase"/>
</dbReference>
<evidence type="ECO:0000256" key="11">
    <source>
        <dbReference type="SAM" id="Phobius"/>
    </source>
</evidence>
<evidence type="ECO:0000256" key="4">
    <source>
        <dbReference type="ARBA" id="ARBA00022428"/>
    </source>
</evidence>
<feature type="region of interest" description="Disordered" evidence="10">
    <location>
        <begin position="121"/>
        <end position="146"/>
    </location>
</feature>
<evidence type="ECO:0000256" key="3">
    <source>
        <dbReference type="ARBA" id="ARBA00005985"/>
    </source>
</evidence>
<evidence type="ECO:0000256" key="10">
    <source>
        <dbReference type="SAM" id="MobiDB-lite"/>
    </source>
</evidence>
<dbReference type="GO" id="GO:0042371">
    <property type="term" value="P:vitamin K biosynthetic process"/>
    <property type="evidence" value="ECO:0007669"/>
    <property type="project" value="TreeGrafter"/>
</dbReference>
<dbReference type="GO" id="GO:0005783">
    <property type="term" value="C:endoplasmic reticulum"/>
    <property type="evidence" value="ECO:0007669"/>
    <property type="project" value="TreeGrafter"/>
</dbReference>
<evidence type="ECO:0000256" key="7">
    <source>
        <dbReference type="ARBA" id="ARBA00022692"/>
    </source>
</evidence>
<comment type="pathway">
    <text evidence="2">Quinol/quinone metabolism; menaquinone biosynthesis.</text>
</comment>
<gene>
    <name evidence="12" type="ORF">BV898_04859</name>
</gene>
<evidence type="ECO:0000256" key="5">
    <source>
        <dbReference type="ARBA" id="ARBA00022602"/>
    </source>
</evidence>
<keyword evidence="5" id="KW-0637">Prenyltransferase</keyword>
<comment type="caution">
    <text evidence="12">The sequence shown here is derived from an EMBL/GenBank/DDBJ whole genome shotgun (WGS) entry which is preliminary data.</text>
</comment>
<feature type="region of interest" description="Disordered" evidence="10">
    <location>
        <begin position="690"/>
        <end position="710"/>
    </location>
</feature>
<dbReference type="CDD" id="cd13962">
    <property type="entry name" value="PT_UbiA_UBIAD1"/>
    <property type="match status" value="1"/>
</dbReference>
<dbReference type="Pfam" id="PF01040">
    <property type="entry name" value="UbiA"/>
    <property type="match status" value="1"/>
</dbReference>
<keyword evidence="9 11" id="KW-0472">Membrane</keyword>
<feature type="compositionally biased region" description="Low complexity" evidence="10">
    <location>
        <begin position="121"/>
        <end position="131"/>
    </location>
</feature>
<feature type="transmembrane region" description="Helical" evidence="11">
    <location>
        <begin position="271"/>
        <end position="292"/>
    </location>
</feature>
<dbReference type="GO" id="GO:0004659">
    <property type="term" value="F:prenyltransferase activity"/>
    <property type="evidence" value="ECO:0007669"/>
    <property type="project" value="UniProtKB-KW"/>
</dbReference>
<evidence type="ECO:0000256" key="1">
    <source>
        <dbReference type="ARBA" id="ARBA00004141"/>
    </source>
</evidence>
<feature type="compositionally biased region" description="Basic residues" evidence="10">
    <location>
        <begin position="699"/>
        <end position="710"/>
    </location>
</feature>
<reference evidence="13" key="1">
    <citation type="submission" date="2017-01" db="EMBL/GenBank/DDBJ databases">
        <title>Comparative genomics of anhydrobiosis in the tardigrade Hypsibius dujardini.</title>
        <authorList>
            <person name="Yoshida Y."/>
            <person name="Koutsovoulos G."/>
            <person name="Laetsch D."/>
            <person name="Stevens L."/>
            <person name="Kumar S."/>
            <person name="Horikawa D."/>
            <person name="Ishino K."/>
            <person name="Komine S."/>
            <person name="Tomita M."/>
            <person name="Blaxter M."/>
            <person name="Arakawa K."/>
        </authorList>
    </citation>
    <scope>NUCLEOTIDE SEQUENCE [LARGE SCALE GENOMIC DNA]</scope>
    <source>
        <strain evidence="13">Z151</strain>
    </source>
</reference>
<comment type="similarity">
    <text evidence="3">Belongs to the UbiA prenyltransferase family.</text>
</comment>